<dbReference type="InterPro" id="IPR018723">
    <property type="entry name" value="DUF2254_membrane"/>
</dbReference>
<keyword evidence="1" id="KW-0812">Transmembrane</keyword>
<gene>
    <name evidence="2" type="ORF">Pla163_12090</name>
</gene>
<accession>A0A518CY11</accession>
<keyword evidence="1" id="KW-0472">Membrane</keyword>
<dbReference type="Proteomes" id="UP000319342">
    <property type="component" value="Chromosome"/>
</dbReference>
<evidence type="ECO:0000313" key="3">
    <source>
        <dbReference type="Proteomes" id="UP000319342"/>
    </source>
</evidence>
<sequence>MHALIIKYLYRLRASYWFVPAVMVVGAIALSIVTLWMDRTFGDAWLEHVPFLDANTPESARSVLAAIAGSMITVAGVTFSMTILSVSFAAAQFGPRLIGNFMRDRGNQVTLGTFIAAYVYCLMVIRSVRGAQELATSAGAAGAFQAFVPQISVLCGIALALSSVSVLIYFIHHVPETIDVSNISKSVGRELESSITTLFPEPIGATPEERERDRVERPALCKEEPHEVATAASGYLQAVDGDGLLELATERDLIVRLQYRPGDFATDSDLLLHVWPKDAVDDELESQLRACFAWGGERTPTQNTLFLVDQLVEIVARALSPGVNDPFTAIACLQWLERSLITLGERRTPGPFRYDDDGALRVISHAVPYSAFCERVFGQTRQYVAADRNASLATMQMLASLVLAQSDQDRRTVLLGHVDSLAEASQALLPLESDRELVRGRAERIHQMARDPDVVYEVREDEGWFGGSA</sequence>
<feature type="transmembrane region" description="Helical" evidence="1">
    <location>
        <begin position="109"/>
        <end position="128"/>
    </location>
</feature>
<feature type="transmembrane region" description="Helical" evidence="1">
    <location>
        <begin position="63"/>
        <end position="88"/>
    </location>
</feature>
<feature type="transmembrane region" description="Helical" evidence="1">
    <location>
        <begin position="16"/>
        <end position="37"/>
    </location>
</feature>
<dbReference type="Pfam" id="PF10011">
    <property type="entry name" value="DUF2254"/>
    <property type="match status" value="1"/>
</dbReference>
<protein>
    <recommendedName>
        <fullName evidence="4">DUF2254 domain-containing protein</fullName>
    </recommendedName>
</protein>
<organism evidence="2 3">
    <name type="scientific">Rohdeia mirabilis</name>
    <dbReference type="NCBI Taxonomy" id="2528008"/>
    <lineage>
        <taxon>Bacteria</taxon>
        <taxon>Pseudomonadati</taxon>
        <taxon>Planctomycetota</taxon>
        <taxon>Planctomycetia</taxon>
        <taxon>Planctomycetia incertae sedis</taxon>
        <taxon>Rohdeia</taxon>
    </lineage>
</organism>
<keyword evidence="1" id="KW-1133">Transmembrane helix</keyword>
<dbReference type="OrthoDB" id="2955631at2"/>
<evidence type="ECO:0000256" key="1">
    <source>
        <dbReference type="SAM" id="Phobius"/>
    </source>
</evidence>
<feature type="transmembrane region" description="Helical" evidence="1">
    <location>
        <begin position="148"/>
        <end position="171"/>
    </location>
</feature>
<dbReference type="RefSeq" id="WP_145185021.1">
    <property type="nucleotide sequence ID" value="NZ_CP036290.1"/>
</dbReference>
<keyword evidence="3" id="KW-1185">Reference proteome</keyword>
<proteinExistence type="predicted"/>
<dbReference type="EMBL" id="CP036290">
    <property type="protein sequence ID" value="QDU84105.1"/>
    <property type="molecule type" value="Genomic_DNA"/>
</dbReference>
<evidence type="ECO:0000313" key="2">
    <source>
        <dbReference type="EMBL" id="QDU84105.1"/>
    </source>
</evidence>
<evidence type="ECO:0008006" key="4">
    <source>
        <dbReference type="Google" id="ProtNLM"/>
    </source>
</evidence>
<reference evidence="2 3" key="1">
    <citation type="submission" date="2019-02" db="EMBL/GenBank/DDBJ databases">
        <title>Deep-cultivation of Planctomycetes and their phenomic and genomic characterization uncovers novel biology.</title>
        <authorList>
            <person name="Wiegand S."/>
            <person name="Jogler M."/>
            <person name="Boedeker C."/>
            <person name="Pinto D."/>
            <person name="Vollmers J."/>
            <person name="Rivas-Marin E."/>
            <person name="Kohn T."/>
            <person name="Peeters S.H."/>
            <person name="Heuer A."/>
            <person name="Rast P."/>
            <person name="Oberbeckmann S."/>
            <person name="Bunk B."/>
            <person name="Jeske O."/>
            <person name="Meyerdierks A."/>
            <person name="Storesund J.E."/>
            <person name="Kallscheuer N."/>
            <person name="Luecker S."/>
            <person name="Lage O.M."/>
            <person name="Pohl T."/>
            <person name="Merkel B.J."/>
            <person name="Hornburger P."/>
            <person name="Mueller R.-W."/>
            <person name="Bruemmer F."/>
            <person name="Labrenz M."/>
            <person name="Spormann A.M."/>
            <person name="Op den Camp H."/>
            <person name="Overmann J."/>
            <person name="Amann R."/>
            <person name="Jetten M.S.M."/>
            <person name="Mascher T."/>
            <person name="Medema M.H."/>
            <person name="Devos D.P."/>
            <person name="Kaster A.-K."/>
            <person name="Ovreas L."/>
            <person name="Rohde M."/>
            <person name="Galperin M.Y."/>
            <person name="Jogler C."/>
        </authorList>
    </citation>
    <scope>NUCLEOTIDE SEQUENCE [LARGE SCALE GENOMIC DNA]</scope>
    <source>
        <strain evidence="2 3">Pla163</strain>
    </source>
</reference>
<dbReference type="AlphaFoldDB" id="A0A518CY11"/>
<name>A0A518CY11_9BACT</name>